<proteinExistence type="inferred from homology"/>
<evidence type="ECO:0000256" key="9">
    <source>
        <dbReference type="RuleBase" id="RU000488"/>
    </source>
</evidence>
<keyword evidence="4 8" id="KW-0812">Transmembrane</keyword>
<reference evidence="10" key="1">
    <citation type="submission" date="2020-09" db="EMBL/GenBank/DDBJ databases">
        <title>Genome-Enabled Discovery of Anthraquinone Biosynthesis in Senna tora.</title>
        <authorList>
            <person name="Kang S.-H."/>
            <person name="Pandey R.P."/>
            <person name="Lee C.-M."/>
            <person name="Sim J.-S."/>
            <person name="Jeong J.-T."/>
            <person name="Choi B.-S."/>
            <person name="Jung M."/>
            <person name="Ginzburg D."/>
            <person name="Zhao K."/>
            <person name="Won S.Y."/>
            <person name="Oh T.-J."/>
            <person name="Yu Y."/>
            <person name="Kim N.-H."/>
            <person name="Lee O.R."/>
            <person name="Lee T.-H."/>
            <person name="Bashyal P."/>
            <person name="Kim T.-S."/>
            <person name="Lee W.-H."/>
            <person name="Kawkins C."/>
            <person name="Kim C.-K."/>
            <person name="Kim J.S."/>
            <person name="Ahn B.O."/>
            <person name="Rhee S.Y."/>
            <person name="Sohng J.K."/>
        </authorList>
    </citation>
    <scope>NUCLEOTIDE SEQUENCE</scope>
    <source>
        <tissue evidence="10">Leaf</tissue>
    </source>
</reference>
<dbReference type="PANTHER" id="PTHR45667">
    <property type="entry name" value="S-ADENOSYLMETHIONINE MITOCHONDRIAL CARRIER PROTEIN"/>
    <property type="match status" value="1"/>
</dbReference>
<keyword evidence="7 8" id="KW-0472">Membrane</keyword>
<evidence type="ECO:0000256" key="5">
    <source>
        <dbReference type="ARBA" id="ARBA00022737"/>
    </source>
</evidence>
<evidence type="ECO:0000256" key="7">
    <source>
        <dbReference type="ARBA" id="ARBA00023136"/>
    </source>
</evidence>
<keyword evidence="5" id="KW-0677">Repeat</keyword>
<dbReference type="SUPFAM" id="SSF103506">
    <property type="entry name" value="Mitochondrial carrier"/>
    <property type="match status" value="1"/>
</dbReference>
<comment type="similarity">
    <text evidence="2 9">Belongs to the mitochondrial carrier (TC 2.A.29) family.</text>
</comment>
<dbReference type="GO" id="GO:0016020">
    <property type="term" value="C:membrane"/>
    <property type="evidence" value="ECO:0007669"/>
    <property type="project" value="UniProtKB-SubCell"/>
</dbReference>
<name>A0A834TU39_9FABA</name>
<dbReference type="AlphaFoldDB" id="A0A834TU39"/>
<dbReference type="OrthoDB" id="10253709at2759"/>
<keyword evidence="11" id="KW-1185">Reference proteome</keyword>
<evidence type="ECO:0000256" key="4">
    <source>
        <dbReference type="ARBA" id="ARBA00022692"/>
    </source>
</evidence>
<dbReference type="PROSITE" id="PS50920">
    <property type="entry name" value="SOLCAR"/>
    <property type="match status" value="1"/>
</dbReference>
<organism evidence="10 11">
    <name type="scientific">Senna tora</name>
    <dbReference type="NCBI Taxonomy" id="362788"/>
    <lineage>
        <taxon>Eukaryota</taxon>
        <taxon>Viridiplantae</taxon>
        <taxon>Streptophyta</taxon>
        <taxon>Embryophyta</taxon>
        <taxon>Tracheophyta</taxon>
        <taxon>Spermatophyta</taxon>
        <taxon>Magnoliopsida</taxon>
        <taxon>eudicotyledons</taxon>
        <taxon>Gunneridae</taxon>
        <taxon>Pentapetalae</taxon>
        <taxon>rosids</taxon>
        <taxon>fabids</taxon>
        <taxon>Fabales</taxon>
        <taxon>Fabaceae</taxon>
        <taxon>Caesalpinioideae</taxon>
        <taxon>Cassia clade</taxon>
        <taxon>Senna</taxon>
    </lineage>
</organism>
<dbReference type="EMBL" id="JAAIUW010000006">
    <property type="protein sequence ID" value="KAF7828272.1"/>
    <property type="molecule type" value="Genomic_DNA"/>
</dbReference>
<keyword evidence="6" id="KW-1133">Transmembrane helix</keyword>
<sequence>MSGRSNSPKTDQHSIKYNRILHRGPSFKVDLSCVKCKPTLSHNESKQCYKNSDLKSQEILSTARLISAIGHIWDSASQSLLCFDPKENVNQDDKGFPKEEVLDNFGEKIIGRAYTSNDTYYIPINMRTTSYVSSTMQANMDIPKVTQKIFAHESCNGSRDYIRSLFQKFLWNSINISYEPWTEKELVSEEISCKFGNMYWWMSRNASKGLKCPVKVAEPESMKIAVSVDASTPALANEVDECKSDVIISDGLSSSTDAMMDKIEVTSLSSDYFLKAVHDTATDVGVCQTLSSSTCSDYHMNSLATCHSTSVGCQIVIDDNELFTKQRHFSDTITDDESKVEVSSEKEKPYYSLAKQEHAFSGALAGACVSLCLHPVDTIKTIIQSCRAEKKSIFYIGQSIVSDRGGCASVATSSIFTPSERIKQQMQVGSHYRNCCNALVEIIRKGGFHSLYTGWGAVLCRNVPHSIVKLACGGLAGSTAAFVTTPFDVIKTRLQTQVFKVSIFDIKRVSVRSLADPPRISKQGGS</sequence>
<evidence type="ECO:0000256" key="1">
    <source>
        <dbReference type="ARBA" id="ARBA00004141"/>
    </source>
</evidence>
<dbReference type="InterPro" id="IPR018108">
    <property type="entry name" value="MCP_transmembrane"/>
</dbReference>
<evidence type="ECO:0000313" key="10">
    <source>
        <dbReference type="EMBL" id="KAF7828272.1"/>
    </source>
</evidence>
<dbReference type="Pfam" id="PF00153">
    <property type="entry name" value="Mito_carr"/>
    <property type="match status" value="2"/>
</dbReference>
<dbReference type="InterPro" id="IPR023395">
    <property type="entry name" value="MCP_dom_sf"/>
</dbReference>
<keyword evidence="3 9" id="KW-0813">Transport</keyword>
<dbReference type="Gene3D" id="1.50.40.10">
    <property type="entry name" value="Mitochondrial carrier domain"/>
    <property type="match status" value="2"/>
</dbReference>
<protein>
    <submittedName>
        <fullName evidence="10">Mitochondrial substrate carrier family protein B</fullName>
    </submittedName>
</protein>
<feature type="repeat" description="Solcar" evidence="8">
    <location>
        <begin position="397"/>
        <end position="479"/>
    </location>
</feature>
<gene>
    <name evidence="10" type="ORF">G2W53_019436</name>
</gene>
<comment type="subcellular location">
    <subcellularLocation>
        <location evidence="1">Membrane</location>
        <topology evidence="1">Multi-pass membrane protein</topology>
    </subcellularLocation>
</comment>
<dbReference type="Proteomes" id="UP000634136">
    <property type="component" value="Unassembled WGS sequence"/>
</dbReference>
<comment type="caution">
    <text evidence="10">The sequence shown here is derived from an EMBL/GenBank/DDBJ whole genome shotgun (WGS) entry which is preliminary data.</text>
</comment>
<evidence type="ECO:0000313" key="11">
    <source>
        <dbReference type="Proteomes" id="UP000634136"/>
    </source>
</evidence>
<evidence type="ECO:0000256" key="6">
    <source>
        <dbReference type="ARBA" id="ARBA00022989"/>
    </source>
</evidence>
<accession>A0A834TU39</accession>
<evidence type="ECO:0000256" key="8">
    <source>
        <dbReference type="PROSITE-ProRule" id="PRU00282"/>
    </source>
</evidence>
<evidence type="ECO:0000256" key="3">
    <source>
        <dbReference type="ARBA" id="ARBA00022448"/>
    </source>
</evidence>
<evidence type="ECO:0000256" key="2">
    <source>
        <dbReference type="ARBA" id="ARBA00006375"/>
    </source>
</evidence>